<dbReference type="Proteomes" id="UP000010878">
    <property type="component" value="Chromosome"/>
</dbReference>
<protein>
    <submittedName>
        <fullName evidence="1">Uncharacterized protein</fullName>
    </submittedName>
</protein>
<keyword evidence="2" id="KW-1185">Reference proteome</keyword>
<dbReference type="RefSeq" id="WP_015322784.1">
    <property type="nucleotide sequence ID" value="NC_019974.1"/>
</dbReference>
<gene>
    <name evidence="1" type="ORF">Natoc_3634</name>
</gene>
<proteinExistence type="predicted"/>
<dbReference type="EMBL" id="CP003929">
    <property type="protein sequence ID" value="AGB39350.1"/>
    <property type="molecule type" value="Genomic_DNA"/>
</dbReference>
<dbReference type="STRING" id="694430.Natoc_3634"/>
<evidence type="ECO:0000313" key="2">
    <source>
        <dbReference type="Proteomes" id="UP000010878"/>
    </source>
</evidence>
<accession>L0K483</accession>
<sequence length="364" mass="42367">MDDTTGDFLGLSGLEFESRESFISYLDQQYRQKKLTRNFNIIAAVNNLDDPARFAPLLKQRFNVLEESGNLIRIHTTVDDEPVYSYIYLDETAPIFLTNANKTNQIPPTIIQFLQETQNVGRLMLSKREIDETRKKIVSKYENVMVPFFSARRSADEPITAKRRPNTKRSIQYRANDGLETYREMRYNYGVLPSIMTFECPNRFKFKIKNDGTFVHSGGSLQMLWECLKDEIERIEEVVRYANTGSYEETESAFLGEDEQFAVSKPWAVEVEEGISTEPIRTLPTQLNDSFWEFSVADYYSQPEIRSFEAEVIDDTTQERTTMKTKGDDIRIFPREFTDVDQSIRLYNFISDHFDTDCTPKQVA</sequence>
<dbReference type="eggNOG" id="arCOG06119">
    <property type="taxonomic scope" value="Archaea"/>
</dbReference>
<dbReference type="AlphaFoldDB" id="L0K483"/>
<name>L0K483_9EURY</name>
<reference evidence="1 2" key="1">
    <citation type="submission" date="2012-11" db="EMBL/GenBank/DDBJ databases">
        <title>FINISHED of Natronococcus occultus SP4, DSM 3396.</title>
        <authorList>
            <consortium name="DOE Joint Genome Institute"/>
            <person name="Eisen J."/>
            <person name="Huntemann M."/>
            <person name="Wei C.-L."/>
            <person name="Han J."/>
            <person name="Detter J.C."/>
            <person name="Han C."/>
            <person name="Tapia R."/>
            <person name="Chen A."/>
            <person name="Kyrpides N."/>
            <person name="Mavromatis K."/>
            <person name="Markowitz V."/>
            <person name="Szeto E."/>
            <person name="Ivanova N."/>
            <person name="Mikhailova N."/>
            <person name="Ovchinnikova G."/>
            <person name="Pagani I."/>
            <person name="Pati A."/>
            <person name="Goodwin L."/>
            <person name="Nordberg H.P."/>
            <person name="Cantor M.N."/>
            <person name="Hua S.X."/>
            <person name="Woyke T."/>
            <person name="Eisen J."/>
            <person name="Klenk H.-P."/>
            <person name="Klenk H.-P."/>
        </authorList>
    </citation>
    <scope>NUCLEOTIDE SEQUENCE [LARGE SCALE GENOMIC DNA]</scope>
    <source>
        <strain evidence="1 2">SP4</strain>
    </source>
</reference>
<dbReference type="HOGENOM" id="CLU_759955_0_0_2"/>
<dbReference type="GeneID" id="14402401"/>
<dbReference type="OrthoDB" id="113835at2157"/>
<organism evidence="1 2">
    <name type="scientific">Natronococcus occultus SP4</name>
    <dbReference type="NCBI Taxonomy" id="694430"/>
    <lineage>
        <taxon>Archaea</taxon>
        <taxon>Methanobacteriati</taxon>
        <taxon>Methanobacteriota</taxon>
        <taxon>Stenosarchaea group</taxon>
        <taxon>Halobacteria</taxon>
        <taxon>Halobacteriales</taxon>
        <taxon>Natrialbaceae</taxon>
        <taxon>Natronococcus</taxon>
    </lineage>
</organism>
<dbReference type="KEGG" id="nou:Natoc_3634"/>
<evidence type="ECO:0000313" key="1">
    <source>
        <dbReference type="EMBL" id="AGB39350.1"/>
    </source>
</evidence>